<accession>A0A0C3GRC4</accession>
<reference evidence="3" key="2">
    <citation type="submission" date="2015-01" db="EMBL/GenBank/DDBJ databases">
        <title>Evolutionary Origins and Diversification of the Mycorrhizal Mutualists.</title>
        <authorList>
            <consortium name="DOE Joint Genome Institute"/>
            <consortium name="Mycorrhizal Genomics Consortium"/>
            <person name="Kohler A."/>
            <person name="Kuo A."/>
            <person name="Nagy L.G."/>
            <person name="Floudas D."/>
            <person name="Copeland A."/>
            <person name="Barry K.W."/>
            <person name="Cichocki N."/>
            <person name="Veneault-Fourrey C."/>
            <person name="LaButti K."/>
            <person name="Lindquist E.A."/>
            <person name="Lipzen A."/>
            <person name="Lundell T."/>
            <person name="Morin E."/>
            <person name="Murat C."/>
            <person name="Riley R."/>
            <person name="Ohm R."/>
            <person name="Sun H."/>
            <person name="Tunlid A."/>
            <person name="Henrissat B."/>
            <person name="Grigoriev I.V."/>
            <person name="Hibbett D.S."/>
            <person name="Martin F."/>
        </authorList>
    </citation>
    <scope>NUCLEOTIDE SEQUENCE [LARGE SCALE GENOMIC DNA]</scope>
    <source>
        <strain evidence="3">Zn</strain>
    </source>
</reference>
<reference evidence="2 3" key="1">
    <citation type="submission" date="2014-04" db="EMBL/GenBank/DDBJ databases">
        <authorList>
            <consortium name="DOE Joint Genome Institute"/>
            <person name="Kuo A."/>
            <person name="Martino E."/>
            <person name="Perotto S."/>
            <person name="Kohler A."/>
            <person name="Nagy L.G."/>
            <person name="Floudas D."/>
            <person name="Copeland A."/>
            <person name="Barry K.W."/>
            <person name="Cichocki N."/>
            <person name="Veneault-Fourrey C."/>
            <person name="LaButti K."/>
            <person name="Lindquist E.A."/>
            <person name="Lipzen A."/>
            <person name="Lundell T."/>
            <person name="Morin E."/>
            <person name="Murat C."/>
            <person name="Sun H."/>
            <person name="Tunlid A."/>
            <person name="Henrissat B."/>
            <person name="Grigoriev I.V."/>
            <person name="Hibbett D.S."/>
            <person name="Martin F."/>
            <person name="Nordberg H.P."/>
            <person name="Cantor M.N."/>
            <person name="Hua S.X."/>
        </authorList>
    </citation>
    <scope>NUCLEOTIDE SEQUENCE [LARGE SCALE GENOMIC DNA]</scope>
    <source>
        <strain evidence="2 3">Zn</strain>
    </source>
</reference>
<evidence type="ECO:0000256" key="1">
    <source>
        <dbReference type="SAM" id="SignalP"/>
    </source>
</evidence>
<dbReference type="EMBL" id="KN832880">
    <property type="protein sequence ID" value="KIM98585.1"/>
    <property type="molecule type" value="Genomic_DNA"/>
</dbReference>
<gene>
    <name evidence="2" type="ORF">OIDMADRAFT_181893</name>
</gene>
<dbReference type="Proteomes" id="UP000054321">
    <property type="component" value="Unassembled WGS sequence"/>
</dbReference>
<name>A0A0C3GRC4_OIDMZ</name>
<dbReference type="AlphaFoldDB" id="A0A0C3GRC4"/>
<proteinExistence type="predicted"/>
<dbReference type="InParanoid" id="A0A0C3GRC4"/>
<organism evidence="2 3">
    <name type="scientific">Oidiodendron maius (strain Zn)</name>
    <dbReference type="NCBI Taxonomy" id="913774"/>
    <lineage>
        <taxon>Eukaryota</taxon>
        <taxon>Fungi</taxon>
        <taxon>Dikarya</taxon>
        <taxon>Ascomycota</taxon>
        <taxon>Pezizomycotina</taxon>
        <taxon>Leotiomycetes</taxon>
        <taxon>Leotiomycetes incertae sedis</taxon>
        <taxon>Myxotrichaceae</taxon>
        <taxon>Oidiodendron</taxon>
    </lineage>
</organism>
<dbReference type="HOGENOM" id="CLU_1960215_0_0_1"/>
<evidence type="ECO:0000313" key="2">
    <source>
        <dbReference type="EMBL" id="KIM98585.1"/>
    </source>
</evidence>
<keyword evidence="1" id="KW-0732">Signal</keyword>
<feature type="chain" id="PRO_5002174602" evidence="1">
    <location>
        <begin position="21"/>
        <end position="128"/>
    </location>
</feature>
<sequence>MQNLDLLVVALLGLNVLVGAAPVSRRGWLNTAFDDAKSVAKTTVHDAEKVDQWAHSTKGSQLIHDGEQVGKTLYQAEQSPLGQKVVKGAINVGKNVLKGAVKAAPEVADVAAEAAPEVGAAALVALKA</sequence>
<evidence type="ECO:0000313" key="3">
    <source>
        <dbReference type="Proteomes" id="UP000054321"/>
    </source>
</evidence>
<keyword evidence="3" id="KW-1185">Reference proteome</keyword>
<protein>
    <submittedName>
        <fullName evidence="2">Uncharacterized protein</fullName>
    </submittedName>
</protein>
<feature type="signal peptide" evidence="1">
    <location>
        <begin position="1"/>
        <end position="20"/>
    </location>
</feature>